<dbReference type="SUPFAM" id="SSF51695">
    <property type="entry name" value="PLC-like phosphodiesterases"/>
    <property type="match status" value="1"/>
</dbReference>
<evidence type="ECO:0000256" key="2">
    <source>
        <dbReference type="ARBA" id="ARBA00012247"/>
    </source>
</evidence>
<feature type="signal peptide" evidence="7">
    <location>
        <begin position="1"/>
        <end position="35"/>
    </location>
</feature>
<organism evidence="9 10">
    <name type="scientific">Canna indica</name>
    <name type="common">Indian-shot</name>
    <dbReference type="NCBI Taxonomy" id="4628"/>
    <lineage>
        <taxon>Eukaryota</taxon>
        <taxon>Viridiplantae</taxon>
        <taxon>Streptophyta</taxon>
        <taxon>Embryophyta</taxon>
        <taxon>Tracheophyta</taxon>
        <taxon>Spermatophyta</taxon>
        <taxon>Magnoliopsida</taxon>
        <taxon>Liliopsida</taxon>
        <taxon>Zingiberales</taxon>
        <taxon>Cannaceae</taxon>
        <taxon>Canna</taxon>
    </lineage>
</organism>
<protein>
    <recommendedName>
        <fullName evidence="2">glycerophosphodiester phosphodiesterase</fullName>
        <ecNumber evidence="2">3.1.4.46</ecNumber>
    </recommendedName>
</protein>
<comment type="similarity">
    <text evidence="1">Belongs to the glycerophosphoryl diester phosphodiesterase family.</text>
</comment>
<evidence type="ECO:0000313" key="9">
    <source>
        <dbReference type="EMBL" id="WOK98135.1"/>
    </source>
</evidence>
<dbReference type="PROSITE" id="PS51704">
    <property type="entry name" value="GP_PDE"/>
    <property type="match status" value="1"/>
</dbReference>
<dbReference type="GO" id="GO:0006629">
    <property type="term" value="P:lipid metabolic process"/>
    <property type="evidence" value="ECO:0007669"/>
    <property type="project" value="InterPro"/>
</dbReference>
<dbReference type="EC" id="3.1.4.46" evidence="2"/>
<dbReference type="InterPro" id="IPR030395">
    <property type="entry name" value="GP_PDE_dom"/>
</dbReference>
<dbReference type="InterPro" id="IPR017946">
    <property type="entry name" value="PLC-like_Pdiesterase_TIM-brl"/>
</dbReference>
<sequence>MLARRGGWESSASPFLCAALRLLLVTAALPSLVTAVTRKNLKPAAVSPWRTLSGDAPSIVAKGGFSGLFPDSSEYAYKFSYVAGSPDTISWCDVRLTKDGKGICLPNLVIDNCTTIGDVYPDGKTNYIVNGETTSGWFSVDYDMKTLLPVSLKQDIYSRSNKFDGIFPILTVDDLVEQVKPAPIWLNIQHDLFYRQHNLSMRSYLLSLTRHVILSHVSSPELGFLSSIAGRLKKSKTKLIFRFLGEDTAEPSTNMTYGSLLKNLTFVKTFATGILVPKHYIWPVTSNGYLQPYTSFVMDAHKEGLEVFASDFANDAMLSYNYSYDPLAEVLSFIDNGIFSVDGILTDFPITPSEAIGDDVILDS</sequence>
<accession>A0AAQ3K2M8</accession>
<keyword evidence="4" id="KW-0319">Glycerol metabolism</keyword>
<feature type="chain" id="PRO_5042990725" description="glycerophosphodiester phosphodiesterase" evidence="7">
    <location>
        <begin position="36"/>
        <end position="364"/>
    </location>
</feature>
<evidence type="ECO:0000259" key="8">
    <source>
        <dbReference type="PROSITE" id="PS51704"/>
    </source>
</evidence>
<feature type="domain" description="GP-PDE" evidence="8">
    <location>
        <begin position="57"/>
        <end position="356"/>
    </location>
</feature>
<dbReference type="Proteomes" id="UP001327560">
    <property type="component" value="Chromosome 2"/>
</dbReference>
<evidence type="ECO:0000256" key="7">
    <source>
        <dbReference type="SAM" id="SignalP"/>
    </source>
</evidence>
<evidence type="ECO:0000256" key="6">
    <source>
        <dbReference type="ARBA" id="ARBA00047512"/>
    </source>
</evidence>
<dbReference type="CDD" id="cd08603">
    <property type="entry name" value="GDPD_SHV3_repeat_1"/>
    <property type="match status" value="1"/>
</dbReference>
<gene>
    <name evidence="9" type="ORF">Cni_G06845</name>
</gene>
<proteinExistence type="inferred from homology"/>
<evidence type="ECO:0000256" key="1">
    <source>
        <dbReference type="ARBA" id="ARBA00007277"/>
    </source>
</evidence>
<evidence type="ECO:0000313" key="10">
    <source>
        <dbReference type="Proteomes" id="UP001327560"/>
    </source>
</evidence>
<reference evidence="9 10" key="1">
    <citation type="submission" date="2023-10" db="EMBL/GenBank/DDBJ databases">
        <title>Chromosome-scale genome assembly provides insights into flower coloration mechanisms of Canna indica.</title>
        <authorList>
            <person name="Li C."/>
        </authorList>
    </citation>
    <scope>NUCLEOTIDE SEQUENCE [LARGE SCALE GENOMIC DNA]</scope>
    <source>
        <tissue evidence="9">Flower</tissue>
    </source>
</reference>
<dbReference type="FunFam" id="3.20.20.190:FF:000013">
    <property type="entry name" value="Glycerophosphodiester phosphodiesterase GDPDL3"/>
    <property type="match status" value="1"/>
</dbReference>
<dbReference type="GO" id="GO:0006071">
    <property type="term" value="P:glycerol metabolic process"/>
    <property type="evidence" value="ECO:0007669"/>
    <property type="project" value="UniProtKB-KW"/>
</dbReference>
<comment type="catalytic activity">
    <reaction evidence="6">
        <text>a sn-glycero-3-phosphodiester + H2O = an alcohol + sn-glycerol 3-phosphate + H(+)</text>
        <dbReference type="Rhea" id="RHEA:12969"/>
        <dbReference type="ChEBI" id="CHEBI:15377"/>
        <dbReference type="ChEBI" id="CHEBI:15378"/>
        <dbReference type="ChEBI" id="CHEBI:30879"/>
        <dbReference type="ChEBI" id="CHEBI:57597"/>
        <dbReference type="ChEBI" id="CHEBI:83408"/>
        <dbReference type="EC" id="3.1.4.46"/>
    </reaction>
</comment>
<dbReference type="Gene3D" id="3.20.20.190">
    <property type="entry name" value="Phosphatidylinositol (PI) phosphodiesterase"/>
    <property type="match status" value="1"/>
</dbReference>
<dbReference type="PANTHER" id="PTHR43620:SF7">
    <property type="entry name" value="GLYCEROPHOSPHODIESTER PHOSPHODIESTERASE GDPD5-RELATED"/>
    <property type="match status" value="1"/>
</dbReference>
<dbReference type="AlphaFoldDB" id="A0AAQ3K2M8"/>
<keyword evidence="5" id="KW-0378">Hydrolase</keyword>
<evidence type="ECO:0000256" key="3">
    <source>
        <dbReference type="ARBA" id="ARBA00022729"/>
    </source>
</evidence>
<dbReference type="PANTHER" id="PTHR43620">
    <property type="entry name" value="GLYCEROPHOSPHORYL DIESTER PHOSPHODIESTERASE"/>
    <property type="match status" value="1"/>
</dbReference>
<evidence type="ECO:0000256" key="5">
    <source>
        <dbReference type="ARBA" id="ARBA00022801"/>
    </source>
</evidence>
<dbReference type="EMBL" id="CP136891">
    <property type="protein sequence ID" value="WOK98135.1"/>
    <property type="molecule type" value="Genomic_DNA"/>
</dbReference>
<dbReference type="GO" id="GO:0008889">
    <property type="term" value="F:glycerophosphodiester phosphodiesterase activity"/>
    <property type="evidence" value="ECO:0007669"/>
    <property type="project" value="UniProtKB-EC"/>
</dbReference>
<keyword evidence="10" id="KW-1185">Reference proteome</keyword>
<name>A0AAQ3K2M8_9LILI</name>
<keyword evidence="3 7" id="KW-0732">Signal</keyword>
<evidence type="ECO:0000256" key="4">
    <source>
        <dbReference type="ARBA" id="ARBA00022798"/>
    </source>
</evidence>